<feature type="transmembrane region" description="Helical" evidence="4">
    <location>
        <begin position="63"/>
        <end position="83"/>
    </location>
</feature>
<feature type="domain" description="Major facilitator superfamily (MFS) profile" evidence="5">
    <location>
        <begin position="1"/>
        <end position="377"/>
    </location>
</feature>
<dbReference type="EMBL" id="CP065383">
    <property type="protein sequence ID" value="QPM69203.1"/>
    <property type="molecule type" value="Genomic_DNA"/>
</dbReference>
<evidence type="ECO:0000256" key="2">
    <source>
        <dbReference type="ARBA" id="ARBA00022989"/>
    </source>
</evidence>
<feature type="transmembrane region" description="Helical" evidence="4">
    <location>
        <begin position="34"/>
        <end position="56"/>
    </location>
</feature>
<keyword evidence="3 4" id="KW-0472">Membrane</keyword>
<gene>
    <name evidence="6" type="ORF">RT761_02432</name>
</gene>
<dbReference type="Proteomes" id="UP000594463">
    <property type="component" value="Chromosome"/>
</dbReference>
<evidence type="ECO:0000313" key="7">
    <source>
        <dbReference type="Proteomes" id="UP000594463"/>
    </source>
</evidence>
<feature type="transmembrane region" description="Helical" evidence="4">
    <location>
        <begin position="237"/>
        <end position="256"/>
    </location>
</feature>
<dbReference type="PANTHER" id="PTHR43129:SF1">
    <property type="entry name" value="FOSMIDOMYCIN RESISTANCE PROTEIN"/>
    <property type="match status" value="1"/>
</dbReference>
<feature type="transmembrane region" description="Helical" evidence="4">
    <location>
        <begin position="194"/>
        <end position="217"/>
    </location>
</feature>
<accession>A0A7T1F3K4</accession>
<dbReference type="RefSeq" id="WP_218111684.1">
    <property type="nucleotide sequence ID" value="NZ_CP065383.1"/>
</dbReference>
<proteinExistence type="predicted"/>
<evidence type="ECO:0000259" key="5">
    <source>
        <dbReference type="PROSITE" id="PS50850"/>
    </source>
</evidence>
<dbReference type="AlphaFoldDB" id="A0A7T1F3K4"/>
<dbReference type="Pfam" id="PF07690">
    <property type="entry name" value="MFS_1"/>
    <property type="match status" value="1"/>
</dbReference>
<protein>
    <recommendedName>
        <fullName evidence="5">Major facilitator superfamily (MFS) profile domain-containing protein</fullName>
    </recommendedName>
</protein>
<evidence type="ECO:0000256" key="4">
    <source>
        <dbReference type="SAM" id="Phobius"/>
    </source>
</evidence>
<dbReference type="KEGG" id="alam:RT761_02432"/>
<dbReference type="PANTHER" id="PTHR43129">
    <property type="entry name" value="FOSMIDOMYCIN RESISTANCE PROTEIN"/>
    <property type="match status" value="1"/>
</dbReference>
<reference evidence="6 7" key="1">
    <citation type="journal article" date="2021" name="Nat. Commun.">
        <title>Isolation of a member of the candidate phylum Atribacteria reveals a unique cell membrane structure.</title>
        <authorList>
            <person name="Taiki K."/>
            <person name="Nobu M.K."/>
            <person name="Kusada H."/>
            <person name="Meng X.-Y."/>
            <person name="Hosoki N."/>
            <person name="Uematsu K."/>
            <person name="Yoshioka H."/>
            <person name="Kamagata Y."/>
            <person name="Tamaki H."/>
        </authorList>
    </citation>
    <scope>NUCLEOTIDE SEQUENCE [LARGE SCALE GENOMIC DNA]</scope>
    <source>
        <strain evidence="6 7">RT761</strain>
    </source>
</reference>
<feature type="transmembrane region" description="Helical" evidence="4">
    <location>
        <begin position="122"/>
        <end position="141"/>
    </location>
</feature>
<dbReference type="PROSITE" id="PS50850">
    <property type="entry name" value="MFS"/>
    <property type="match status" value="1"/>
</dbReference>
<dbReference type="GO" id="GO:0005886">
    <property type="term" value="C:plasma membrane"/>
    <property type="evidence" value="ECO:0007669"/>
    <property type="project" value="TreeGrafter"/>
</dbReference>
<name>A0A7T1F3K4_ATRLM</name>
<feature type="transmembrane region" description="Helical" evidence="4">
    <location>
        <begin position="354"/>
        <end position="373"/>
    </location>
</feature>
<dbReference type="GO" id="GO:0022857">
    <property type="term" value="F:transmembrane transporter activity"/>
    <property type="evidence" value="ECO:0007669"/>
    <property type="project" value="InterPro"/>
</dbReference>
<evidence type="ECO:0000256" key="3">
    <source>
        <dbReference type="ARBA" id="ARBA00023136"/>
    </source>
</evidence>
<feature type="transmembrane region" description="Helical" evidence="4">
    <location>
        <begin position="89"/>
        <end position="110"/>
    </location>
</feature>
<feature type="transmembrane region" description="Helical" evidence="4">
    <location>
        <begin position="153"/>
        <end position="173"/>
    </location>
</feature>
<dbReference type="InterPro" id="IPR020846">
    <property type="entry name" value="MFS_dom"/>
</dbReference>
<dbReference type="Gene3D" id="1.20.1250.20">
    <property type="entry name" value="MFS general substrate transporter like domains"/>
    <property type="match status" value="2"/>
</dbReference>
<keyword evidence="2 4" id="KW-1133">Transmembrane helix</keyword>
<dbReference type="SUPFAM" id="SSF103473">
    <property type="entry name" value="MFS general substrate transporter"/>
    <property type="match status" value="1"/>
</dbReference>
<feature type="transmembrane region" description="Helical" evidence="4">
    <location>
        <begin position="263"/>
        <end position="282"/>
    </location>
</feature>
<dbReference type="InterPro" id="IPR011701">
    <property type="entry name" value="MFS"/>
</dbReference>
<evidence type="ECO:0000313" key="6">
    <source>
        <dbReference type="EMBL" id="QPM69203.1"/>
    </source>
</evidence>
<organism evidence="6 7">
    <name type="scientific">Atribacter laminatus</name>
    <dbReference type="NCBI Taxonomy" id="2847778"/>
    <lineage>
        <taxon>Bacteria</taxon>
        <taxon>Pseudomonadati</taxon>
        <taxon>Atribacterota</taxon>
        <taxon>Atribacteria</taxon>
        <taxon>Atribacterales</taxon>
        <taxon>Atribacteraceae</taxon>
        <taxon>Atribacter</taxon>
    </lineage>
</organism>
<sequence>MLSHASHAVNDIYWFVIPAVLPVILDEFKLGYGWAGGILTAFLLTIAVFSLIFGHFSDRFSRWAIISLGFILASLGFFLSGFSHTEGTLIATLLIAAVGVSTYHPSMYAAVDENAKIKRGKIYGFFEFWGVVGILGVFFLFGSLLQRVDWRGIFFLTAIPGVWLAFLFIRNPVPKQDNSKLSDTTQSKKTVPGFSLKIISLFFIGLSLRILSITAIVNFAPTYLVREFNLPVDIANYGTGLIFLGGMIFALTFGILSDRYNQLAILLFLSGMIAPIIFFLGITHQLFLVYMLLFLLGGFWLGFSPVQNIYVSTLTSSIGKGMGFGFLMGFMTLTNAFGPGLFGVLADFTNLRTAILWYTLPALLGWILLLIMARSMKKTVVNY</sequence>
<dbReference type="InterPro" id="IPR036259">
    <property type="entry name" value="MFS_trans_sf"/>
</dbReference>
<keyword evidence="1 4" id="KW-0812">Transmembrane</keyword>
<keyword evidence="7" id="KW-1185">Reference proteome</keyword>
<evidence type="ECO:0000256" key="1">
    <source>
        <dbReference type="ARBA" id="ARBA00022692"/>
    </source>
</evidence>
<feature type="transmembrane region" description="Helical" evidence="4">
    <location>
        <begin position="288"/>
        <end position="311"/>
    </location>
</feature>
<feature type="transmembrane region" description="Helical" evidence="4">
    <location>
        <begin position="323"/>
        <end position="342"/>
    </location>
</feature>